<dbReference type="AlphaFoldDB" id="A0AAV7RMG4"/>
<feature type="region of interest" description="Disordered" evidence="1">
    <location>
        <begin position="47"/>
        <end position="85"/>
    </location>
</feature>
<feature type="compositionally biased region" description="Basic and acidic residues" evidence="1">
    <location>
        <begin position="66"/>
        <end position="75"/>
    </location>
</feature>
<evidence type="ECO:0000313" key="3">
    <source>
        <dbReference type="Proteomes" id="UP001066276"/>
    </source>
</evidence>
<comment type="caution">
    <text evidence="2">The sequence shown here is derived from an EMBL/GenBank/DDBJ whole genome shotgun (WGS) entry which is preliminary data.</text>
</comment>
<evidence type="ECO:0000313" key="2">
    <source>
        <dbReference type="EMBL" id="KAJ1153989.1"/>
    </source>
</evidence>
<feature type="region of interest" description="Disordered" evidence="1">
    <location>
        <begin position="1"/>
        <end position="21"/>
    </location>
</feature>
<gene>
    <name evidence="2" type="ORF">NDU88_006746</name>
</gene>
<protein>
    <submittedName>
        <fullName evidence="2">Uncharacterized protein</fullName>
    </submittedName>
</protein>
<evidence type="ECO:0000256" key="1">
    <source>
        <dbReference type="SAM" id="MobiDB-lite"/>
    </source>
</evidence>
<sequence length="85" mass="9287">MQPVPTFEGEGRCGEGSLRRTTGSVVHWGRPSRFPRIVTLAGVEARPVPGARPWPQGGHWPGTSQAEKRRPHLPEQWEGLAGCPP</sequence>
<organism evidence="2 3">
    <name type="scientific">Pleurodeles waltl</name>
    <name type="common">Iberian ribbed newt</name>
    <dbReference type="NCBI Taxonomy" id="8319"/>
    <lineage>
        <taxon>Eukaryota</taxon>
        <taxon>Metazoa</taxon>
        <taxon>Chordata</taxon>
        <taxon>Craniata</taxon>
        <taxon>Vertebrata</taxon>
        <taxon>Euteleostomi</taxon>
        <taxon>Amphibia</taxon>
        <taxon>Batrachia</taxon>
        <taxon>Caudata</taxon>
        <taxon>Salamandroidea</taxon>
        <taxon>Salamandridae</taxon>
        <taxon>Pleurodelinae</taxon>
        <taxon>Pleurodeles</taxon>
    </lineage>
</organism>
<dbReference type="Proteomes" id="UP001066276">
    <property type="component" value="Chromosome 5"/>
</dbReference>
<name>A0AAV7RMG4_PLEWA</name>
<reference evidence="2" key="1">
    <citation type="journal article" date="2022" name="bioRxiv">
        <title>Sequencing and chromosome-scale assembly of the giantPleurodeles waltlgenome.</title>
        <authorList>
            <person name="Brown T."/>
            <person name="Elewa A."/>
            <person name="Iarovenko S."/>
            <person name="Subramanian E."/>
            <person name="Araus A.J."/>
            <person name="Petzold A."/>
            <person name="Susuki M."/>
            <person name="Suzuki K.-i.T."/>
            <person name="Hayashi T."/>
            <person name="Toyoda A."/>
            <person name="Oliveira C."/>
            <person name="Osipova E."/>
            <person name="Leigh N.D."/>
            <person name="Simon A."/>
            <person name="Yun M.H."/>
        </authorList>
    </citation>
    <scope>NUCLEOTIDE SEQUENCE</scope>
    <source>
        <strain evidence="2">20211129_DDA</strain>
        <tissue evidence="2">Liver</tissue>
    </source>
</reference>
<proteinExistence type="predicted"/>
<keyword evidence="3" id="KW-1185">Reference proteome</keyword>
<accession>A0AAV7RMG4</accession>
<dbReference type="EMBL" id="JANPWB010000009">
    <property type="protein sequence ID" value="KAJ1153989.1"/>
    <property type="molecule type" value="Genomic_DNA"/>
</dbReference>